<dbReference type="EMBL" id="ML994630">
    <property type="protein sequence ID" value="KAF2186286.1"/>
    <property type="molecule type" value="Genomic_DNA"/>
</dbReference>
<keyword evidence="3" id="KW-1185">Reference proteome</keyword>
<accession>A0A6A6E8Z1</accession>
<proteinExistence type="predicted"/>
<feature type="region of interest" description="Disordered" evidence="1">
    <location>
        <begin position="134"/>
        <end position="158"/>
    </location>
</feature>
<protein>
    <submittedName>
        <fullName evidence="2">Uncharacterized protein</fullName>
    </submittedName>
</protein>
<evidence type="ECO:0000313" key="2">
    <source>
        <dbReference type="EMBL" id="KAF2186286.1"/>
    </source>
</evidence>
<gene>
    <name evidence="2" type="ORF">K469DRAFT_149037</name>
</gene>
<organism evidence="2 3">
    <name type="scientific">Zopfia rhizophila CBS 207.26</name>
    <dbReference type="NCBI Taxonomy" id="1314779"/>
    <lineage>
        <taxon>Eukaryota</taxon>
        <taxon>Fungi</taxon>
        <taxon>Dikarya</taxon>
        <taxon>Ascomycota</taxon>
        <taxon>Pezizomycotina</taxon>
        <taxon>Dothideomycetes</taxon>
        <taxon>Dothideomycetes incertae sedis</taxon>
        <taxon>Zopfiaceae</taxon>
        <taxon>Zopfia</taxon>
    </lineage>
</organism>
<evidence type="ECO:0000313" key="3">
    <source>
        <dbReference type="Proteomes" id="UP000800200"/>
    </source>
</evidence>
<evidence type="ECO:0000256" key="1">
    <source>
        <dbReference type="SAM" id="MobiDB-lite"/>
    </source>
</evidence>
<sequence length="158" mass="18288">MMRTGVPFRKPVAASQSSIHGHSPPTFYLFLPPTLLPKTTSPPSSPQFPSNHFLIYKYPIILKPSKSTEPQWHARRVPPNDGLSIHPPTYDRCRVRPSHAGSASCERRRTTLFVIREWIWESSFAFFILSEKRQTREEGTKSWKRKERGMGRRKGRNS</sequence>
<dbReference type="AlphaFoldDB" id="A0A6A6E8Z1"/>
<dbReference type="Proteomes" id="UP000800200">
    <property type="component" value="Unassembled WGS sequence"/>
</dbReference>
<reference evidence="2" key="1">
    <citation type="journal article" date="2020" name="Stud. Mycol.">
        <title>101 Dothideomycetes genomes: a test case for predicting lifestyles and emergence of pathogens.</title>
        <authorList>
            <person name="Haridas S."/>
            <person name="Albert R."/>
            <person name="Binder M."/>
            <person name="Bloem J."/>
            <person name="Labutti K."/>
            <person name="Salamov A."/>
            <person name="Andreopoulos B."/>
            <person name="Baker S."/>
            <person name="Barry K."/>
            <person name="Bills G."/>
            <person name="Bluhm B."/>
            <person name="Cannon C."/>
            <person name="Castanera R."/>
            <person name="Culley D."/>
            <person name="Daum C."/>
            <person name="Ezra D."/>
            <person name="Gonzalez J."/>
            <person name="Henrissat B."/>
            <person name="Kuo A."/>
            <person name="Liang C."/>
            <person name="Lipzen A."/>
            <person name="Lutzoni F."/>
            <person name="Magnuson J."/>
            <person name="Mondo S."/>
            <person name="Nolan M."/>
            <person name="Ohm R."/>
            <person name="Pangilinan J."/>
            <person name="Park H.-J."/>
            <person name="Ramirez L."/>
            <person name="Alfaro M."/>
            <person name="Sun H."/>
            <person name="Tritt A."/>
            <person name="Yoshinaga Y."/>
            <person name="Zwiers L.-H."/>
            <person name="Turgeon B."/>
            <person name="Goodwin S."/>
            <person name="Spatafora J."/>
            <person name="Crous P."/>
            <person name="Grigoriev I."/>
        </authorList>
    </citation>
    <scope>NUCLEOTIDE SEQUENCE</scope>
    <source>
        <strain evidence="2">CBS 207.26</strain>
    </source>
</reference>
<feature type="compositionally biased region" description="Basic residues" evidence="1">
    <location>
        <begin position="142"/>
        <end position="158"/>
    </location>
</feature>
<name>A0A6A6E8Z1_9PEZI</name>